<accession>A0A074KYN3</accession>
<proteinExistence type="predicted"/>
<evidence type="ECO:0000313" key="1">
    <source>
        <dbReference type="EMBL" id="KEO72718.1"/>
    </source>
</evidence>
<comment type="caution">
    <text evidence="1">The sequence shown here is derived from an EMBL/GenBank/DDBJ whole genome shotgun (WGS) entry which is preliminary data.</text>
</comment>
<organism evidence="1 2">
    <name type="scientific">Anditalea andensis</name>
    <dbReference type="NCBI Taxonomy" id="1048983"/>
    <lineage>
        <taxon>Bacteria</taxon>
        <taxon>Pseudomonadati</taxon>
        <taxon>Bacteroidota</taxon>
        <taxon>Cytophagia</taxon>
        <taxon>Cytophagales</taxon>
        <taxon>Cytophagaceae</taxon>
        <taxon>Anditalea</taxon>
    </lineage>
</organism>
<dbReference type="STRING" id="1048983.EL17_18475"/>
<keyword evidence="2" id="KW-1185">Reference proteome</keyword>
<gene>
    <name evidence="1" type="ORF">EL17_18475</name>
</gene>
<dbReference type="EMBL" id="JMIH01000024">
    <property type="protein sequence ID" value="KEO72718.1"/>
    <property type="molecule type" value="Genomic_DNA"/>
</dbReference>
<evidence type="ECO:0000313" key="2">
    <source>
        <dbReference type="Proteomes" id="UP000027821"/>
    </source>
</evidence>
<dbReference type="AlphaFoldDB" id="A0A074KYN3"/>
<sequence length="69" mass="7889">MQLLLNSSSVHCHLLPDGELAYFVPTDFFWQIQTILFSLYIQDKSGDLFLINANDKVNPVDGLRPHGVW</sequence>
<protein>
    <submittedName>
        <fullName evidence="1">Uncharacterized protein</fullName>
    </submittedName>
</protein>
<reference evidence="1 2" key="1">
    <citation type="submission" date="2014-04" db="EMBL/GenBank/DDBJ databases">
        <title>Characterization and application of a salt tolerant electro-active bacterium.</title>
        <authorList>
            <person name="Yang L."/>
            <person name="Wei S."/>
            <person name="Tay Q.X.M."/>
        </authorList>
    </citation>
    <scope>NUCLEOTIDE SEQUENCE [LARGE SCALE GENOMIC DNA]</scope>
    <source>
        <strain evidence="1 2">LY1</strain>
    </source>
</reference>
<name>A0A074KYN3_9BACT</name>
<dbReference type="Proteomes" id="UP000027821">
    <property type="component" value="Unassembled WGS sequence"/>
</dbReference>